<feature type="repeat" description="PPR" evidence="2">
    <location>
        <begin position="162"/>
        <end position="196"/>
    </location>
</feature>
<dbReference type="STRING" id="88036.D8SJU5"/>
<evidence type="ECO:0008006" key="5">
    <source>
        <dbReference type="Google" id="ProtNLM"/>
    </source>
</evidence>
<feature type="repeat" description="PPR" evidence="2">
    <location>
        <begin position="100"/>
        <end position="135"/>
    </location>
</feature>
<dbReference type="PANTHER" id="PTHR47925:SF84">
    <property type="entry name" value="PENTATRICOPEPTIDE REPEAT-CONTAINING PROTEIN"/>
    <property type="match status" value="1"/>
</dbReference>
<feature type="repeat" description="PPR" evidence="2">
    <location>
        <begin position="36"/>
        <end position="70"/>
    </location>
</feature>
<feature type="repeat" description="PPR" evidence="2">
    <location>
        <begin position="5"/>
        <end position="35"/>
    </location>
</feature>
<dbReference type="Gene3D" id="1.25.40.10">
    <property type="entry name" value="Tetratricopeptide repeat domain"/>
    <property type="match status" value="3"/>
</dbReference>
<evidence type="ECO:0000256" key="1">
    <source>
        <dbReference type="ARBA" id="ARBA00022737"/>
    </source>
</evidence>
<dbReference type="InParanoid" id="D8SJU5"/>
<name>D8SJU5_SELML</name>
<dbReference type="HOGENOM" id="CLU_002706_0_0_1"/>
<dbReference type="PANTHER" id="PTHR47925">
    <property type="entry name" value="OS01G0913400 PROTEIN-RELATED"/>
    <property type="match status" value="1"/>
</dbReference>
<dbReference type="FunFam" id="1.25.40.10:FF:000158">
    <property type="entry name" value="pentatricopeptide repeat-containing protein At2g33680"/>
    <property type="match status" value="1"/>
</dbReference>
<dbReference type="GO" id="GO:0048731">
    <property type="term" value="P:system development"/>
    <property type="evidence" value="ECO:0007669"/>
    <property type="project" value="UniProtKB-ARBA"/>
</dbReference>
<dbReference type="InterPro" id="IPR011990">
    <property type="entry name" value="TPR-like_helical_dom_sf"/>
</dbReference>
<protein>
    <recommendedName>
        <fullName evidence="5">Pentacotripeptide-repeat region of PRORP domain-containing protein</fullName>
    </recommendedName>
</protein>
<dbReference type="Pfam" id="PF01535">
    <property type="entry name" value="PPR"/>
    <property type="match status" value="3"/>
</dbReference>
<dbReference type="Pfam" id="PF12854">
    <property type="entry name" value="PPR_1"/>
    <property type="match status" value="1"/>
</dbReference>
<organism evidence="4">
    <name type="scientific">Selaginella moellendorffii</name>
    <name type="common">Spikemoss</name>
    <dbReference type="NCBI Taxonomy" id="88036"/>
    <lineage>
        <taxon>Eukaryota</taxon>
        <taxon>Viridiplantae</taxon>
        <taxon>Streptophyta</taxon>
        <taxon>Embryophyta</taxon>
        <taxon>Tracheophyta</taxon>
        <taxon>Lycopodiopsida</taxon>
        <taxon>Selaginellales</taxon>
        <taxon>Selaginellaceae</taxon>
        <taxon>Selaginella</taxon>
    </lineage>
</organism>
<evidence type="ECO:0000256" key="2">
    <source>
        <dbReference type="PROSITE-ProRule" id="PRU00708"/>
    </source>
</evidence>
<dbReference type="NCBIfam" id="TIGR00756">
    <property type="entry name" value="PPR"/>
    <property type="match status" value="6"/>
</dbReference>
<feature type="repeat" description="PPR" evidence="2">
    <location>
        <begin position="197"/>
        <end position="231"/>
    </location>
</feature>
<evidence type="ECO:0000313" key="4">
    <source>
        <dbReference type="Proteomes" id="UP000001514"/>
    </source>
</evidence>
<dbReference type="Gramene" id="EFJ15108">
    <property type="protein sequence ID" value="EFJ15108"/>
    <property type="gene ID" value="SELMODRAFT_118756"/>
</dbReference>
<dbReference type="Proteomes" id="UP000001514">
    <property type="component" value="Unassembled WGS sequence"/>
</dbReference>
<gene>
    <name evidence="3" type="ORF">SELMODRAFT_118756</name>
</gene>
<keyword evidence="4" id="KW-1185">Reference proteome</keyword>
<dbReference type="KEGG" id="smo:SELMODRAFT_118756"/>
<keyword evidence="1" id="KW-0677">Repeat</keyword>
<proteinExistence type="predicted"/>
<dbReference type="eggNOG" id="KOG4197">
    <property type="taxonomic scope" value="Eukaryota"/>
</dbReference>
<sequence>MPEWNVVSWTAMLQAHAQHGHLSDARRIFDSMLERNVVSWNSMISAYAKLSYLEDAEDLFVRMPERSVASWNILLSAYSQSRVLVDKARALFDAMAGVRDIISWNTMIFAYVRNHGFLDKAKSLFDQMPARNLVTYTCLLDGFAKAGYLEEAKLVFDAMPCCNACWNVLVTACGRFGRVERCKELFHTMRMESVETDEITYSALVKACSHAGLVAEARCYLHLMQEQGVTPRLEHLCCMVDVTARSGFLSIAEELVHSLPVLQDSPVAWATLLAAYKSHGRVRGAKYCAERGFELDPRDSSHQILLASIYCQ</sequence>
<dbReference type="PROSITE" id="PS51375">
    <property type="entry name" value="PPR"/>
    <property type="match status" value="5"/>
</dbReference>
<accession>D8SJU5</accession>
<dbReference type="InterPro" id="IPR002885">
    <property type="entry name" value="PPR_rpt"/>
</dbReference>
<dbReference type="Pfam" id="PF13041">
    <property type="entry name" value="PPR_2"/>
    <property type="match status" value="1"/>
</dbReference>
<evidence type="ECO:0000313" key="3">
    <source>
        <dbReference type="EMBL" id="EFJ15108.1"/>
    </source>
</evidence>
<dbReference type="EMBL" id="GL377624">
    <property type="protein sequence ID" value="EFJ15108.1"/>
    <property type="molecule type" value="Genomic_DNA"/>
</dbReference>
<reference evidence="3 4" key="1">
    <citation type="journal article" date="2011" name="Science">
        <title>The Selaginella genome identifies genetic changes associated with the evolution of vascular plants.</title>
        <authorList>
            <person name="Banks J.A."/>
            <person name="Nishiyama T."/>
            <person name="Hasebe M."/>
            <person name="Bowman J.L."/>
            <person name="Gribskov M."/>
            <person name="dePamphilis C."/>
            <person name="Albert V.A."/>
            <person name="Aono N."/>
            <person name="Aoyama T."/>
            <person name="Ambrose B.A."/>
            <person name="Ashton N.W."/>
            <person name="Axtell M.J."/>
            <person name="Barker E."/>
            <person name="Barker M.S."/>
            <person name="Bennetzen J.L."/>
            <person name="Bonawitz N.D."/>
            <person name="Chapple C."/>
            <person name="Cheng C."/>
            <person name="Correa L.G."/>
            <person name="Dacre M."/>
            <person name="DeBarry J."/>
            <person name="Dreyer I."/>
            <person name="Elias M."/>
            <person name="Engstrom E.M."/>
            <person name="Estelle M."/>
            <person name="Feng L."/>
            <person name="Finet C."/>
            <person name="Floyd S.K."/>
            <person name="Frommer W.B."/>
            <person name="Fujita T."/>
            <person name="Gramzow L."/>
            <person name="Gutensohn M."/>
            <person name="Harholt J."/>
            <person name="Hattori M."/>
            <person name="Heyl A."/>
            <person name="Hirai T."/>
            <person name="Hiwatashi Y."/>
            <person name="Ishikawa M."/>
            <person name="Iwata M."/>
            <person name="Karol K.G."/>
            <person name="Koehler B."/>
            <person name="Kolukisaoglu U."/>
            <person name="Kubo M."/>
            <person name="Kurata T."/>
            <person name="Lalonde S."/>
            <person name="Li K."/>
            <person name="Li Y."/>
            <person name="Litt A."/>
            <person name="Lyons E."/>
            <person name="Manning G."/>
            <person name="Maruyama T."/>
            <person name="Michael T.P."/>
            <person name="Mikami K."/>
            <person name="Miyazaki S."/>
            <person name="Morinaga S."/>
            <person name="Murata T."/>
            <person name="Mueller-Roeber B."/>
            <person name="Nelson D.R."/>
            <person name="Obara M."/>
            <person name="Oguri Y."/>
            <person name="Olmstead R.G."/>
            <person name="Onodera N."/>
            <person name="Petersen B.L."/>
            <person name="Pils B."/>
            <person name="Prigge M."/>
            <person name="Rensing S.A."/>
            <person name="Riano-Pachon D.M."/>
            <person name="Roberts A.W."/>
            <person name="Sato Y."/>
            <person name="Scheller H.V."/>
            <person name="Schulz B."/>
            <person name="Schulz C."/>
            <person name="Shakirov E.V."/>
            <person name="Shibagaki N."/>
            <person name="Shinohara N."/>
            <person name="Shippen D.E."/>
            <person name="Soerensen I."/>
            <person name="Sotooka R."/>
            <person name="Sugimoto N."/>
            <person name="Sugita M."/>
            <person name="Sumikawa N."/>
            <person name="Tanurdzic M."/>
            <person name="Theissen G."/>
            <person name="Ulvskov P."/>
            <person name="Wakazuki S."/>
            <person name="Weng J.K."/>
            <person name="Willats W.W."/>
            <person name="Wipf D."/>
            <person name="Wolf P.G."/>
            <person name="Yang L."/>
            <person name="Zimmer A.D."/>
            <person name="Zhu Q."/>
            <person name="Mitros T."/>
            <person name="Hellsten U."/>
            <person name="Loque D."/>
            <person name="Otillar R."/>
            <person name="Salamov A."/>
            <person name="Schmutz J."/>
            <person name="Shapiro H."/>
            <person name="Lindquist E."/>
            <person name="Lucas S."/>
            <person name="Rokhsar D."/>
            <person name="Grigoriev I.V."/>
        </authorList>
    </citation>
    <scope>NUCLEOTIDE SEQUENCE [LARGE SCALE GENOMIC DNA]</scope>
</reference>
<dbReference type="AlphaFoldDB" id="D8SJU5"/>